<dbReference type="Proteomes" id="UP000522081">
    <property type="component" value="Unassembled WGS sequence"/>
</dbReference>
<dbReference type="EMBL" id="JACBZF010000001">
    <property type="protein sequence ID" value="NYH94375.1"/>
    <property type="molecule type" value="Genomic_DNA"/>
</dbReference>
<dbReference type="InterPro" id="IPR009593">
    <property type="entry name" value="DUF1203"/>
</dbReference>
<keyword evidence="2" id="KW-1185">Reference proteome</keyword>
<dbReference type="PIRSF" id="PIRSF034110">
    <property type="entry name" value="DUF1203"/>
    <property type="match status" value="1"/>
</dbReference>
<protein>
    <recommendedName>
        <fullName evidence="3">DUF1203 domain-containing protein</fullName>
    </recommendedName>
</protein>
<accession>A0A7Y9XTS6</accession>
<dbReference type="RefSeq" id="WP_179406300.1">
    <property type="nucleotide sequence ID" value="NZ_BMGF01000001.1"/>
</dbReference>
<proteinExistence type="predicted"/>
<dbReference type="Pfam" id="PF06718">
    <property type="entry name" value="DUF1203"/>
    <property type="match status" value="1"/>
</dbReference>
<reference evidence="1 2" key="1">
    <citation type="submission" date="2020-07" db="EMBL/GenBank/DDBJ databases">
        <title>Genomic Encyclopedia of Type Strains, Phase IV (KMG-IV): sequencing the most valuable type-strain genomes for metagenomic binning, comparative biology and taxonomic classification.</title>
        <authorList>
            <person name="Goeker M."/>
        </authorList>
    </citation>
    <scope>NUCLEOTIDE SEQUENCE [LARGE SCALE GENOMIC DNA]</scope>
    <source>
        <strain evidence="1 2">DSM 29043</strain>
    </source>
</reference>
<evidence type="ECO:0000313" key="1">
    <source>
        <dbReference type="EMBL" id="NYH94375.1"/>
    </source>
</evidence>
<evidence type="ECO:0000313" key="2">
    <source>
        <dbReference type="Proteomes" id="UP000522081"/>
    </source>
</evidence>
<organism evidence="1 2">
    <name type="scientific">Novosphingobium marinum</name>
    <dbReference type="NCBI Taxonomy" id="1514948"/>
    <lineage>
        <taxon>Bacteria</taxon>
        <taxon>Pseudomonadati</taxon>
        <taxon>Pseudomonadota</taxon>
        <taxon>Alphaproteobacteria</taxon>
        <taxon>Sphingomonadales</taxon>
        <taxon>Sphingomonadaceae</taxon>
        <taxon>Novosphingobium</taxon>
    </lineage>
</organism>
<name>A0A7Y9XTS6_9SPHN</name>
<gene>
    <name evidence="1" type="ORF">FHS75_000680</name>
</gene>
<comment type="caution">
    <text evidence="1">The sequence shown here is derived from an EMBL/GenBank/DDBJ whole genome shotgun (WGS) entry which is preliminary data.</text>
</comment>
<dbReference type="AlphaFoldDB" id="A0A7Y9XTS6"/>
<sequence>MTYRVTGLRHAEFAPYFTMSDDELLDHRARRLLADTEPGFPCRVSLRDAGEGEEVLLVNFTSHPVETPFRSSYAIYVRKGATAPAEYRDEPPPFFGHRNLSLRAFDEEGMLETAMLVAPGEADEAIRTLFDRSEVAYIHAHFAAYGCFAARIDRDGDA</sequence>
<evidence type="ECO:0008006" key="3">
    <source>
        <dbReference type="Google" id="ProtNLM"/>
    </source>
</evidence>